<accession>T0DMY3</accession>
<sequence>MNIRTSAAVFAICSTLSILATPAQALAKKSFDTTSTPTDERVLVIGASVAQGQKDTRPKGGYLRRAFHALNLLSDNHFTVVDKAVPGSTVRSIRKTYSNWLDAVHPNVVVIAWGGLNDLARHTPFSEIQHEVHWQIDTALKHHAAVILVTSPVSPASYTTYRVAQTDLFNSEVETAKRFHSQNVYIFNVFSQMKSYFAAHHEAYQPYMGDGWHPNAQGHELAAQLFVKDWSNTFGTHPVRFQA</sequence>
<dbReference type="OrthoDB" id="2373265at2"/>
<evidence type="ECO:0000313" key="1">
    <source>
        <dbReference type="EMBL" id="UNO47625.1"/>
    </source>
</evidence>
<dbReference type="PANTHER" id="PTHR30383">
    <property type="entry name" value="THIOESTERASE 1/PROTEASE 1/LYSOPHOSPHOLIPASE L1"/>
    <property type="match status" value="1"/>
</dbReference>
<dbReference type="SUPFAM" id="SSF52266">
    <property type="entry name" value="SGNH hydrolase"/>
    <property type="match status" value="1"/>
</dbReference>
<dbReference type="RefSeq" id="WP_021295122.1">
    <property type="nucleotide sequence ID" value="NZ_AURB01000045.1"/>
</dbReference>
<dbReference type="Proteomes" id="UP000829401">
    <property type="component" value="Chromosome"/>
</dbReference>
<gene>
    <name evidence="1" type="ORF">K1I37_13060</name>
</gene>
<name>T0DMY3_ALIAG</name>
<evidence type="ECO:0000313" key="2">
    <source>
        <dbReference type="Proteomes" id="UP000829401"/>
    </source>
</evidence>
<dbReference type="GO" id="GO:0016787">
    <property type="term" value="F:hydrolase activity"/>
    <property type="evidence" value="ECO:0007669"/>
    <property type="project" value="UniProtKB-KW"/>
</dbReference>
<dbReference type="AlphaFoldDB" id="T0DMY3"/>
<dbReference type="STRING" id="1356854.N007_19805"/>
<reference evidence="2" key="1">
    <citation type="journal article" date="2022" name="G3 (Bethesda)">
        <title>Unveiling the complete genome sequence of Alicyclobacillus acidoterrestris DSM 3922T, a taint-producing strain.</title>
        <authorList>
            <person name="Leonardo I.C."/>
            <person name="Barreto Crespo M.T."/>
            <person name="Gaspar F.B."/>
        </authorList>
    </citation>
    <scope>NUCLEOTIDE SEQUENCE [LARGE SCALE GENOMIC DNA]</scope>
    <source>
        <strain evidence="2">DSM 3922</strain>
    </source>
</reference>
<dbReference type="InterPro" id="IPR051532">
    <property type="entry name" value="Ester_Hydrolysis_Enzymes"/>
</dbReference>
<dbReference type="InterPro" id="IPR013830">
    <property type="entry name" value="SGNH_hydro"/>
</dbReference>
<keyword evidence="2" id="KW-1185">Reference proteome</keyword>
<dbReference type="Pfam" id="PF13472">
    <property type="entry name" value="Lipase_GDSL_2"/>
    <property type="match status" value="1"/>
</dbReference>
<protein>
    <submittedName>
        <fullName evidence="1">SGNH/GDSL hydrolase family protein</fullName>
    </submittedName>
</protein>
<proteinExistence type="predicted"/>
<dbReference type="Gene3D" id="3.40.50.1110">
    <property type="entry name" value="SGNH hydrolase"/>
    <property type="match status" value="1"/>
</dbReference>
<dbReference type="InterPro" id="IPR036514">
    <property type="entry name" value="SGNH_hydro_sf"/>
</dbReference>
<dbReference type="KEGG" id="aaco:K1I37_13060"/>
<organism evidence="1 2">
    <name type="scientific">Alicyclobacillus acidoterrestris (strain ATCC 49025 / DSM 3922 / CIP 106132 / NCIMB 13137 / GD3B)</name>
    <dbReference type="NCBI Taxonomy" id="1356854"/>
    <lineage>
        <taxon>Bacteria</taxon>
        <taxon>Bacillati</taxon>
        <taxon>Bacillota</taxon>
        <taxon>Bacilli</taxon>
        <taxon>Bacillales</taxon>
        <taxon>Alicyclobacillaceae</taxon>
        <taxon>Alicyclobacillus</taxon>
    </lineage>
</organism>
<dbReference type="EMBL" id="CP080467">
    <property type="protein sequence ID" value="UNO47625.1"/>
    <property type="molecule type" value="Genomic_DNA"/>
</dbReference>
<keyword evidence="1" id="KW-0378">Hydrolase</keyword>
<dbReference type="eggNOG" id="COG2755">
    <property type="taxonomic scope" value="Bacteria"/>
</dbReference>
<accession>A0A9E6ZE67</accession>
<dbReference type="CDD" id="cd00229">
    <property type="entry name" value="SGNH_hydrolase"/>
    <property type="match status" value="1"/>
</dbReference>